<evidence type="ECO:0000313" key="2">
    <source>
        <dbReference type="Proteomes" id="UP000317977"/>
    </source>
</evidence>
<dbReference type="AlphaFoldDB" id="A0A5C6ES94"/>
<proteinExistence type="predicted"/>
<keyword evidence="2" id="KW-1185">Reference proteome</keyword>
<accession>A0A5C6ES94</accession>
<name>A0A5C6ES94_9BACT</name>
<reference evidence="1 2" key="1">
    <citation type="submission" date="2019-02" db="EMBL/GenBank/DDBJ databases">
        <title>Deep-cultivation of Planctomycetes and their phenomic and genomic characterization uncovers novel biology.</title>
        <authorList>
            <person name="Wiegand S."/>
            <person name="Jogler M."/>
            <person name="Boedeker C."/>
            <person name="Pinto D."/>
            <person name="Vollmers J."/>
            <person name="Rivas-Marin E."/>
            <person name="Kohn T."/>
            <person name="Peeters S.H."/>
            <person name="Heuer A."/>
            <person name="Rast P."/>
            <person name="Oberbeckmann S."/>
            <person name="Bunk B."/>
            <person name="Jeske O."/>
            <person name="Meyerdierks A."/>
            <person name="Storesund J.E."/>
            <person name="Kallscheuer N."/>
            <person name="Luecker S."/>
            <person name="Lage O.M."/>
            <person name="Pohl T."/>
            <person name="Merkel B.J."/>
            <person name="Hornburger P."/>
            <person name="Mueller R.-W."/>
            <person name="Bruemmer F."/>
            <person name="Labrenz M."/>
            <person name="Spormann A.M."/>
            <person name="Op Den Camp H."/>
            <person name="Overmann J."/>
            <person name="Amann R."/>
            <person name="Jetten M.S.M."/>
            <person name="Mascher T."/>
            <person name="Medema M.H."/>
            <person name="Devos D.P."/>
            <person name="Kaster A.-K."/>
            <person name="Ovreas L."/>
            <person name="Rohde M."/>
            <person name="Galperin M.Y."/>
            <person name="Jogler C."/>
        </authorList>
    </citation>
    <scope>NUCLEOTIDE SEQUENCE [LARGE SCALE GENOMIC DNA]</scope>
    <source>
        <strain evidence="1 2">Poly59</strain>
    </source>
</reference>
<protein>
    <submittedName>
        <fullName evidence="1">Uncharacterized protein</fullName>
    </submittedName>
</protein>
<comment type="caution">
    <text evidence="1">The sequence shown here is derived from an EMBL/GenBank/DDBJ whole genome shotgun (WGS) entry which is preliminary data.</text>
</comment>
<dbReference type="Proteomes" id="UP000317977">
    <property type="component" value="Unassembled WGS sequence"/>
</dbReference>
<evidence type="ECO:0000313" key="1">
    <source>
        <dbReference type="EMBL" id="TWU51224.1"/>
    </source>
</evidence>
<organism evidence="1 2">
    <name type="scientific">Rubripirellula reticaptiva</name>
    <dbReference type="NCBI Taxonomy" id="2528013"/>
    <lineage>
        <taxon>Bacteria</taxon>
        <taxon>Pseudomonadati</taxon>
        <taxon>Planctomycetota</taxon>
        <taxon>Planctomycetia</taxon>
        <taxon>Pirellulales</taxon>
        <taxon>Pirellulaceae</taxon>
        <taxon>Rubripirellula</taxon>
    </lineage>
</organism>
<sequence>MSRGSRGRQVCLVGLRGKTGNLYRVLRIVAIAPTVMDGQHPSRFSLQAQRICFVIPQKSRRGHFTDPG</sequence>
<gene>
    <name evidence="1" type="ORF">Poly59_28150</name>
</gene>
<dbReference type="EMBL" id="SJPX01000003">
    <property type="protein sequence ID" value="TWU51224.1"/>
    <property type="molecule type" value="Genomic_DNA"/>
</dbReference>